<reference evidence="6 7" key="1">
    <citation type="submission" date="2020-08" db="EMBL/GenBank/DDBJ databases">
        <title>Genome public.</title>
        <authorList>
            <person name="Liu C."/>
            <person name="Sun Q."/>
        </authorList>
    </citation>
    <scope>NUCLEOTIDE SEQUENCE [LARGE SCALE GENOMIC DNA]</scope>
    <source>
        <strain evidence="6 7">NSJ-26</strain>
    </source>
</reference>
<dbReference type="EMBL" id="JACRTK010000001">
    <property type="protein sequence ID" value="MBC8590325.1"/>
    <property type="molecule type" value="Genomic_DNA"/>
</dbReference>
<gene>
    <name evidence="6" type="primary">flgL</name>
    <name evidence="6" type="ORF">H8689_04105</name>
</gene>
<dbReference type="Gene3D" id="1.20.1330.10">
    <property type="entry name" value="f41 fragment of flagellin, N-terminal domain"/>
    <property type="match status" value="1"/>
</dbReference>
<dbReference type="Pfam" id="PF00700">
    <property type="entry name" value="Flagellin_C"/>
    <property type="match status" value="1"/>
</dbReference>
<dbReference type="InterPro" id="IPR001492">
    <property type="entry name" value="Flagellin"/>
</dbReference>
<evidence type="ECO:0000256" key="2">
    <source>
        <dbReference type="ARBA" id="ARBA00005709"/>
    </source>
</evidence>
<dbReference type="RefSeq" id="WP_249323142.1">
    <property type="nucleotide sequence ID" value="NZ_JACRTK010000001.1"/>
</dbReference>
<dbReference type="Pfam" id="PF00669">
    <property type="entry name" value="Flagellin_N"/>
    <property type="match status" value="1"/>
</dbReference>
<dbReference type="GO" id="GO:0005198">
    <property type="term" value="F:structural molecule activity"/>
    <property type="evidence" value="ECO:0007669"/>
    <property type="project" value="InterPro"/>
</dbReference>
<dbReference type="GO" id="GO:0009424">
    <property type="term" value="C:bacterial-type flagellum hook"/>
    <property type="evidence" value="ECO:0007669"/>
    <property type="project" value="InterPro"/>
</dbReference>
<dbReference type="PANTHER" id="PTHR42792">
    <property type="entry name" value="FLAGELLIN"/>
    <property type="match status" value="1"/>
</dbReference>
<name>A0A926IMD5_9FIRM</name>
<keyword evidence="3" id="KW-0975">Bacterial flagellum</keyword>
<dbReference type="SUPFAM" id="SSF64518">
    <property type="entry name" value="Phase 1 flagellin"/>
    <property type="match status" value="1"/>
</dbReference>
<evidence type="ECO:0000313" key="7">
    <source>
        <dbReference type="Proteomes" id="UP000601522"/>
    </source>
</evidence>
<protein>
    <submittedName>
        <fullName evidence="6">Flagellar hook-associated protein FlgL</fullName>
    </submittedName>
</protein>
<accession>A0A926IMD5</accession>
<organism evidence="6 7">
    <name type="scientific">Wansuia hejianensis</name>
    <dbReference type="NCBI Taxonomy" id="2763667"/>
    <lineage>
        <taxon>Bacteria</taxon>
        <taxon>Bacillati</taxon>
        <taxon>Bacillota</taxon>
        <taxon>Clostridia</taxon>
        <taxon>Lachnospirales</taxon>
        <taxon>Lachnospiraceae</taxon>
        <taxon>Wansuia</taxon>
    </lineage>
</organism>
<feature type="domain" description="Flagellin C-terminal" evidence="5">
    <location>
        <begin position="219"/>
        <end position="301"/>
    </location>
</feature>
<evidence type="ECO:0000259" key="4">
    <source>
        <dbReference type="Pfam" id="PF00669"/>
    </source>
</evidence>
<sequence>MRITNKTLTSNYLRNLNRNLAQMQKYHNQLSSFKEVSKPSDNPMLVSKIMSLKDNIAANEQYNTNISDSLGWTQTQDTALNDVSRTLNRIRDLMIYGANGSLSDTDRAAIKDEVEMQMGQLVDVLNTNFDGRYIFAGQKTTTRPFGLVDGVILYDGDENNIAREISTGVTIDLITSGREVVGTGNDTDNELGKFLNDVLNAFSNKEGKSPKDLSGDLLGKMDTHLDRILRTRSKIGAVHNRLEAAEARNKAENMNLKGLLSSREDIDVAEKYMEFSVMAVVYQASLKTGANILQPSLLDYLR</sequence>
<evidence type="ECO:0000313" key="6">
    <source>
        <dbReference type="EMBL" id="MBC8590325.1"/>
    </source>
</evidence>
<dbReference type="Proteomes" id="UP000601522">
    <property type="component" value="Unassembled WGS sequence"/>
</dbReference>
<dbReference type="InterPro" id="IPR001029">
    <property type="entry name" value="Flagellin_N"/>
</dbReference>
<keyword evidence="6" id="KW-0966">Cell projection</keyword>
<evidence type="ECO:0000256" key="1">
    <source>
        <dbReference type="ARBA" id="ARBA00004365"/>
    </source>
</evidence>
<comment type="caution">
    <text evidence="6">The sequence shown here is derived from an EMBL/GenBank/DDBJ whole genome shotgun (WGS) entry which is preliminary data.</text>
</comment>
<keyword evidence="7" id="KW-1185">Reference proteome</keyword>
<dbReference type="InterPro" id="IPR013384">
    <property type="entry name" value="Flagell_FlgL"/>
</dbReference>
<dbReference type="AlphaFoldDB" id="A0A926IMD5"/>
<comment type="similarity">
    <text evidence="2">Belongs to the bacterial flagellin family.</text>
</comment>
<dbReference type="InterPro" id="IPR046358">
    <property type="entry name" value="Flagellin_C"/>
</dbReference>
<evidence type="ECO:0000259" key="5">
    <source>
        <dbReference type="Pfam" id="PF00700"/>
    </source>
</evidence>
<feature type="domain" description="Flagellin N-terminal" evidence="4">
    <location>
        <begin position="4"/>
        <end position="140"/>
    </location>
</feature>
<comment type="subcellular location">
    <subcellularLocation>
        <location evidence="1">Bacterial flagellum</location>
    </subcellularLocation>
</comment>
<keyword evidence="6" id="KW-0282">Flagellum</keyword>
<dbReference type="NCBIfam" id="TIGR02550">
    <property type="entry name" value="flagell_flgL"/>
    <property type="match status" value="1"/>
</dbReference>
<keyword evidence="6" id="KW-0969">Cilium</keyword>
<evidence type="ECO:0000256" key="3">
    <source>
        <dbReference type="ARBA" id="ARBA00023143"/>
    </source>
</evidence>
<dbReference type="PANTHER" id="PTHR42792:SF1">
    <property type="entry name" value="FLAGELLAR HOOK-ASSOCIATED PROTEIN 3"/>
    <property type="match status" value="1"/>
</dbReference>
<dbReference type="GO" id="GO:0071973">
    <property type="term" value="P:bacterial-type flagellum-dependent cell motility"/>
    <property type="evidence" value="ECO:0007669"/>
    <property type="project" value="InterPro"/>
</dbReference>
<proteinExistence type="inferred from homology"/>